<proteinExistence type="predicted"/>
<dbReference type="AlphaFoldDB" id="A0A917LSE6"/>
<comment type="caution">
    <text evidence="3">The sequence shown here is derived from an EMBL/GenBank/DDBJ whole genome shotgun (WGS) entry which is preliminary data.</text>
</comment>
<dbReference type="Pfam" id="PF14542">
    <property type="entry name" value="Acetyltransf_CG"/>
    <property type="match status" value="1"/>
</dbReference>
<dbReference type="Gene3D" id="3.40.630.30">
    <property type="match status" value="1"/>
</dbReference>
<evidence type="ECO:0000259" key="2">
    <source>
        <dbReference type="PROSITE" id="PS51729"/>
    </source>
</evidence>
<name>A0A917LSE6_9MICC</name>
<dbReference type="Proteomes" id="UP000638848">
    <property type="component" value="Unassembled WGS sequence"/>
</dbReference>
<reference evidence="3" key="1">
    <citation type="journal article" date="2014" name="Int. J. Syst. Evol. Microbiol.">
        <title>Complete genome sequence of Corynebacterium casei LMG S-19264T (=DSM 44701T), isolated from a smear-ripened cheese.</title>
        <authorList>
            <consortium name="US DOE Joint Genome Institute (JGI-PGF)"/>
            <person name="Walter F."/>
            <person name="Albersmeier A."/>
            <person name="Kalinowski J."/>
            <person name="Ruckert C."/>
        </authorList>
    </citation>
    <scope>NUCLEOTIDE SEQUENCE</scope>
    <source>
        <strain evidence="3">CGMCC 1.12187</strain>
    </source>
</reference>
<dbReference type="PROSITE" id="PS51729">
    <property type="entry name" value="GNAT_YJDJ"/>
    <property type="match status" value="1"/>
</dbReference>
<dbReference type="SUPFAM" id="SSF55729">
    <property type="entry name" value="Acyl-CoA N-acyltransferases (Nat)"/>
    <property type="match status" value="1"/>
</dbReference>
<reference evidence="3" key="2">
    <citation type="submission" date="2020-09" db="EMBL/GenBank/DDBJ databases">
        <authorList>
            <person name="Sun Q."/>
            <person name="Zhou Y."/>
        </authorList>
    </citation>
    <scope>NUCLEOTIDE SEQUENCE</scope>
    <source>
        <strain evidence="3">CGMCC 1.12187</strain>
    </source>
</reference>
<evidence type="ECO:0000313" key="3">
    <source>
        <dbReference type="EMBL" id="GGG54806.1"/>
    </source>
</evidence>
<sequence>MGCSGLFRPPGPSGSVGCTTDQEAPVSDQHPAPQIHDEPELRLVDNADRERYELWRGEDFVGFEEYEVHPEDGSVELRNTIISERFGRQGYARTLVTMLLEGFRERGVAVRATCPYVQDFLHRFPHYQQLLAPGAGLPPVQAVKEKRRRRLSFRAH</sequence>
<feature type="region of interest" description="Disordered" evidence="1">
    <location>
        <begin position="1"/>
        <end position="35"/>
    </location>
</feature>
<protein>
    <recommendedName>
        <fullName evidence="2">N-acetyltransferase domain-containing protein</fullName>
    </recommendedName>
</protein>
<feature type="domain" description="N-acetyltransferase" evidence="2">
    <location>
        <begin position="44"/>
        <end position="132"/>
    </location>
</feature>
<keyword evidence="4" id="KW-1185">Reference proteome</keyword>
<organism evidence="3 4">
    <name type="scientific">Kocuria dechangensis</name>
    <dbReference type="NCBI Taxonomy" id="1176249"/>
    <lineage>
        <taxon>Bacteria</taxon>
        <taxon>Bacillati</taxon>
        <taxon>Actinomycetota</taxon>
        <taxon>Actinomycetes</taxon>
        <taxon>Micrococcales</taxon>
        <taxon>Micrococcaceae</taxon>
        <taxon>Kocuria</taxon>
    </lineage>
</organism>
<accession>A0A917LSE6</accession>
<dbReference type="InterPro" id="IPR031165">
    <property type="entry name" value="GNAT_YJDJ"/>
</dbReference>
<dbReference type="InterPro" id="IPR016181">
    <property type="entry name" value="Acyl_CoA_acyltransferase"/>
</dbReference>
<evidence type="ECO:0000313" key="4">
    <source>
        <dbReference type="Proteomes" id="UP000638848"/>
    </source>
</evidence>
<evidence type="ECO:0000256" key="1">
    <source>
        <dbReference type="SAM" id="MobiDB-lite"/>
    </source>
</evidence>
<dbReference type="EMBL" id="BMEQ01000007">
    <property type="protein sequence ID" value="GGG54806.1"/>
    <property type="molecule type" value="Genomic_DNA"/>
</dbReference>
<gene>
    <name evidence="3" type="ORF">GCM10011374_17100</name>
</gene>